<feature type="transmembrane region" description="Helical" evidence="9">
    <location>
        <begin position="88"/>
        <end position="108"/>
    </location>
</feature>
<dbReference type="HOGENOM" id="CLU_098404_1_3_1"/>
<dbReference type="Pfam" id="PF06417">
    <property type="entry name" value="EMC4"/>
    <property type="match status" value="1"/>
</dbReference>
<evidence type="ECO:0000256" key="5">
    <source>
        <dbReference type="ARBA" id="ARBA00022824"/>
    </source>
</evidence>
<accession>G8BTW1</accession>
<evidence type="ECO:0000313" key="11">
    <source>
        <dbReference type="Proteomes" id="UP000005666"/>
    </source>
</evidence>
<evidence type="ECO:0000256" key="7">
    <source>
        <dbReference type="ARBA" id="ARBA00023136"/>
    </source>
</evidence>
<organism evidence="10 11">
    <name type="scientific">Tetrapisispora phaffii (strain ATCC 24235 / CBS 4417 / NBRC 1672 / NRRL Y-8282 / UCD 70-5)</name>
    <name type="common">Yeast</name>
    <name type="synonym">Fabospora phaffii</name>
    <dbReference type="NCBI Taxonomy" id="1071381"/>
    <lineage>
        <taxon>Eukaryota</taxon>
        <taxon>Fungi</taxon>
        <taxon>Dikarya</taxon>
        <taxon>Ascomycota</taxon>
        <taxon>Saccharomycotina</taxon>
        <taxon>Saccharomycetes</taxon>
        <taxon>Saccharomycetales</taxon>
        <taxon>Saccharomycetaceae</taxon>
        <taxon>Tetrapisispora</taxon>
    </lineage>
</organism>
<dbReference type="EMBL" id="HE612860">
    <property type="protein sequence ID" value="CCE63339.1"/>
    <property type="molecule type" value="Genomic_DNA"/>
</dbReference>
<name>G8BTW1_TETPH</name>
<dbReference type="GO" id="GO:0032977">
    <property type="term" value="F:membrane insertase activity"/>
    <property type="evidence" value="ECO:0007669"/>
    <property type="project" value="EnsemblFungi"/>
</dbReference>
<evidence type="ECO:0000256" key="3">
    <source>
        <dbReference type="ARBA" id="ARBA00020820"/>
    </source>
</evidence>
<dbReference type="GeneID" id="11531391"/>
<keyword evidence="6 9" id="KW-1133">Transmembrane helix</keyword>
<dbReference type="InterPro" id="IPR009445">
    <property type="entry name" value="TMEM85/Emc4"/>
</dbReference>
<keyword evidence="4 9" id="KW-0812">Transmembrane</keyword>
<dbReference type="GO" id="GO:0006644">
    <property type="term" value="P:phospholipid metabolic process"/>
    <property type="evidence" value="ECO:0007669"/>
    <property type="project" value="EnsemblFungi"/>
</dbReference>
<proteinExistence type="inferred from homology"/>
<evidence type="ECO:0000313" key="10">
    <source>
        <dbReference type="EMBL" id="CCE63339.1"/>
    </source>
</evidence>
<dbReference type="eggNOG" id="KOG3318">
    <property type="taxonomic scope" value="Eukaryota"/>
</dbReference>
<evidence type="ECO:0000256" key="9">
    <source>
        <dbReference type="SAM" id="Phobius"/>
    </source>
</evidence>
<evidence type="ECO:0000256" key="6">
    <source>
        <dbReference type="ARBA" id="ARBA00022989"/>
    </source>
</evidence>
<evidence type="ECO:0000256" key="1">
    <source>
        <dbReference type="ARBA" id="ARBA00004477"/>
    </source>
</evidence>
<feature type="transmembrane region" description="Helical" evidence="9">
    <location>
        <begin position="129"/>
        <end position="148"/>
    </location>
</feature>
<dbReference type="GO" id="GO:0015914">
    <property type="term" value="P:phospholipid transport"/>
    <property type="evidence" value="ECO:0007669"/>
    <property type="project" value="EnsemblFungi"/>
</dbReference>
<dbReference type="STRING" id="1071381.G8BTW1"/>
<dbReference type="Proteomes" id="UP000005666">
    <property type="component" value="Chromosome 5"/>
</dbReference>
<reference evidence="10 11" key="1">
    <citation type="journal article" date="2011" name="Proc. Natl. Acad. Sci. U.S.A.">
        <title>Evolutionary erosion of yeast sex chromosomes by mating-type switching accidents.</title>
        <authorList>
            <person name="Gordon J.L."/>
            <person name="Armisen D."/>
            <person name="Proux-Wera E."/>
            <person name="Oheigeartaigh S.S."/>
            <person name="Byrne K.P."/>
            <person name="Wolfe K.H."/>
        </authorList>
    </citation>
    <scope>NUCLEOTIDE SEQUENCE [LARGE SCALE GENOMIC DNA]</scope>
    <source>
        <strain evidence="11">ATCC 24235 / CBS 4417 / NBRC 1672 / NRRL Y-8282 / UCD 70-5</strain>
    </source>
</reference>
<protein>
    <recommendedName>
        <fullName evidence="3 8">ER membrane protein complex subunit 4</fullName>
    </recommendedName>
</protein>
<sequence>MSSNDKIHGWAVNLINDSYLKSIKDGTSRKLPSPPGFKGAISKKDAAPSINNKDLKDFQIQRSWEIATQPARSIPMNMFMSYMSGTSLQIIPIMTALMLLSGPIKAIFSVKSNFKPLLGHKNGITENEIYCHMLVYILFQVALMLIGLHKLYSMGLFPTTKSDWVSWEKPIQMLDSLQIFMF</sequence>
<keyword evidence="11" id="KW-1185">Reference proteome</keyword>
<dbReference type="RefSeq" id="XP_003685773.1">
    <property type="nucleotide sequence ID" value="XM_003685725.1"/>
</dbReference>
<comment type="similarity">
    <text evidence="2 8">Belongs to the EMC4 family.</text>
</comment>
<dbReference type="GO" id="GO:0045050">
    <property type="term" value="P:protein insertion into ER membrane by stop-transfer membrane-anchor sequence"/>
    <property type="evidence" value="ECO:0007669"/>
    <property type="project" value="EnsemblFungi"/>
</dbReference>
<dbReference type="AlphaFoldDB" id="G8BTW1"/>
<dbReference type="GO" id="GO:0072546">
    <property type="term" value="C:EMC complex"/>
    <property type="evidence" value="ECO:0007669"/>
    <property type="project" value="EnsemblFungi"/>
</dbReference>
<keyword evidence="5" id="KW-0256">Endoplasmic reticulum</keyword>
<dbReference type="OrthoDB" id="369569at2759"/>
<evidence type="ECO:0000256" key="8">
    <source>
        <dbReference type="PIRNR" id="PIRNR017207"/>
    </source>
</evidence>
<dbReference type="KEGG" id="tpf:TPHA_0E02470"/>
<dbReference type="PANTHER" id="PTHR19315">
    <property type="entry name" value="ER MEMBRANE PROTEIN COMPLEX SUBUNIT 4"/>
    <property type="match status" value="1"/>
</dbReference>
<comment type="subcellular location">
    <subcellularLocation>
        <location evidence="1">Endoplasmic reticulum membrane</location>
        <topology evidence="1">Multi-pass membrane protein</topology>
    </subcellularLocation>
</comment>
<evidence type="ECO:0000256" key="4">
    <source>
        <dbReference type="ARBA" id="ARBA00022692"/>
    </source>
</evidence>
<dbReference type="OMA" id="QQTFKVI"/>
<gene>
    <name evidence="10" type="primary">TPHA0E02470</name>
    <name evidence="10" type="ordered locus">TPHA_0E02470</name>
</gene>
<keyword evidence="7 8" id="KW-0472">Membrane</keyword>
<evidence type="ECO:0000256" key="2">
    <source>
        <dbReference type="ARBA" id="ARBA00007715"/>
    </source>
</evidence>
<dbReference type="PIRSF" id="PIRSF017207">
    <property type="entry name" value="UCP017207_TM-p85"/>
    <property type="match status" value="1"/>
</dbReference>